<dbReference type="AlphaFoldDB" id="A0A7M2JEA9"/>
<reference evidence="1 2" key="1">
    <citation type="submission" date="2020-10" db="EMBL/GenBank/DDBJ databases">
        <title>Complete genome sequence of a novel Pseudomonas fluorescens strain isolated from the flower of kumarahou (Pomaderris kumeraho).</title>
        <authorList>
            <person name="Summers M.C."/>
            <person name="Nowak V."/>
            <person name="Fairhurst M.J."/>
            <person name="Owen J.G."/>
            <person name="Gerth M.L."/>
            <person name="Patrick W.M."/>
        </authorList>
    </citation>
    <scope>NUCLEOTIDE SEQUENCE [LARGE SCALE GENOMIC DNA]</scope>
    <source>
        <strain evidence="1 2">KF1</strain>
    </source>
</reference>
<organism evidence="1 2">
    <name type="scientific">Pseudomonas fluorescens</name>
    <dbReference type="NCBI Taxonomy" id="294"/>
    <lineage>
        <taxon>Bacteria</taxon>
        <taxon>Pseudomonadati</taxon>
        <taxon>Pseudomonadota</taxon>
        <taxon>Gammaproteobacteria</taxon>
        <taxon>Pseudomonadales</taxon>
        <taxon>Pseudomonadaceae</taxon>
        <taxon>Pseudomonas</taxon>
    </lineage>
</organism>
<accession>A0A7M2JEA9</accession>
<evidence type="ECO:0000313" key="1">
    <source>
        <dbReference type="EMBL" id="QOU06788.1"/>
    </source>
</evidence>
<sequence length="78" mass="8500">MRRICTMSDNADVADNVIALNLAVAMAARPTANPGQCTLECVDCGDVILEARRLAMLDRGCTRCTDCQELVDRRGVRT</sequence>
<dbReference type="Proteomes" id="UP000593833">
    <property type="component" value="Chromosome"/>
</dbReference>
<name>A0A7M2JEA9_PSEFL</name>
<evidence type="ECO:0000313" key="2">
    <source>
        <dbReference type="Proteomes" id="UP000593833"/>
    </source>
</evidence>
<dbReference type="EMBL" id="CP063233">
    <property type="protein sequence ID" value="QOU06788.1"/>
    <property type="molecule type" value="Genomic_DNA"/>
</dbReference>
<proteinExistence type="predicted"/>
<gene>
    <name evidence="1" type="ORF">IM720_08700</name>
</gene>
<protein>
    <submittedName>
        <fullName evidence="1">TraR/DksA C4-type zinc finger protein</fullName>
    </submittedName>
</protein>